<feature type="domain" description="Polysaccharide pyruvyl transferase" evidence="1">
    <location>
        <begin position="15"/>
        <end position="308"/>
    </location>
</feature>
<dbReference type="Proteomes" id="UP000095495">
    <property type="component" value="Unassembled WGS sequence"/>
</dbReference>
<accession>A0A173UL96</accession>
<reference evidence="2 3" key="1">
    <citation type="submission" date="2015-09" db="EMBL/GenBank/DDBJ databases">
        <authorList>
            <consortium name="Pathogen Informatics"/>
        </authorList>
    </citation>
    <scope>NUCLEOTIDE SEQUENCE [LARGE SCALE GENOMIC DNA]</scope>
    <source>
        <strain evidence="2 3">2789STDY5608863</strain>
    </source>
</reference>
<protein>
    <submittedName>
        <fullName evidence="2">Polysaccharide pyruvyl transferase</fullName>
    </submittedName>
</protein>
<keyword evidence="2" id="KW-0808">Transferase</keyword>
<dbReference type="AlphaFoldDB" id="A0A173UL96"/>
<dbReference type="InterPro" id="IPR007345">
    <property type="entry name" value="Polysacch_pyruvyl_Trfase"/>
</dbReference>
<proteinExistence type="predicted"/>
<name>A0A173UL96_9FIRM</name>
<evidence type="ECO:0000313" key="3">
    <source>
        <dbReference type="Proteomes" id="UP000095495"/>
    </source>
</evidence>
<dbReference type="GO" id="GO:0016740">
    <property type="term" value="F:transferase activity"/>
    <property type="evidence" value="ECO:0007669"/>
    <property type="project" value="UniProtKB-KW"/>
</dbReference>
<dbReference type="Pfam" id="PF04230">
    <property type="entry name" value="PS_pyruv_trans"/>
    <property type="match status" value="1"/>
</dbReference>
<evidence type="ECO:0000313" key="2">
    <source>
        <dbReference type="EMBL" id="CUN15200.1"/>
    </source>
</evidence>
<dbReference type="EMBL" id="CYXV01000015">
    <property type="protein sequence ID" value="CUN15200.1"/>
    <property type="molecule type" value="Genomic_DNA"/>
</dbReference>
<dbReference type="RefSeq" id="WP_055263923.1">
    <property type="nucleotide sequence ID" value="NZ_CYXV01000015.1"/>
</dbReference>
<gene>
    <name evidence="2" type="ORF">ERS852420_03049</name>
</gene>
<organism evidence="2 3">
    <name type="scientific">Roseburia faecis</name>
    <dbReference type="NCBI Taxonomy" id="301302"/>
    <lineage>
        <taxon>Bacteria</taxon>
        <taxon>Bacillati</taxon>
        <taxon>Bacillota</taxon>
        <taxon>Clostridia</taxon>
        <taxon>Lachnospirales</taxon>
        <taxon>Lachnospiraceae</taxon>
        <taxon>Roseburia</taxon>
    </lineage>
</organism>
<evidence type="ECO:0000259" key="1">
    <source>
        <dbReference type="Pfam" id="PF04230"/>
    </source>
</evidence>
<sequence>MVKEVGLITYHAAYNYGSVLQAWATQHMIEQLGYKCKIINYRMKSQKAHYSLLRLTGPRAFVNDMLMLPYLDKRRFRAERFESFIKDYLNLTEEKSEPDSLNLNGMFSTVVSGSDQIWNKYSNELRHVDWEYMYPYLLKGFNGKKISYASSVSNMGEEDIKKILDEIQRFDHLSFREMISAELISNMLHRTVAAVLDPTFLLDKNQWISSFGLRKKDEGKYVLFYSLTDKTVIERARNLLNHFHAEGYKIKYITPYAKMKFQEGYEDCRDYGPLEFLDALFNAEKIITDSYHGTILSINLGKEFYSINGQYASDMRKLDVLLKLDLNSRIISWDEEYEKLDTNDINYEVVYNKLSPLRRDSIDYLTKSLKS</sequence>